<name>A0ABP6C5V7_9ACTN</name>
<reference evidence="3" key="1">
    <citation type="journal article" date="2019" name="Int. J. Syst. Evol. Microbiol.">
        <title>The Global Catalogue of Microorganisms (GCM) 10K type strain sequencing project: providing services to taxonomists for standard genome sequencing and annotation.</title>
        <authorList>
            <consortium name="The Broad Institute Genomics Platform"/>
            <consortium name="The Broad Institute Genome Sequencing Center for Infectious Disease"/>
            <person name="Wu L."/>
            <person name="Ma J."/>
        </authorList>
    </citation>
    <scope>NUCLEOTIDE SEQUENCE [LARGE SCALE GENOMIC DNA]</scope>
    <source>
        <strain evidence="3">JCM 6833</strain>
    </source>
</reference>
<feature type="signal peptide" evidence="1">
    <location>
        <begin position="1"/>
        <end position="28"/>
    </location>
</feature>
<comment type="caution">
    <text evidence="2">The sequence shown here is derived from an EMBL/GenBank/DDBJ whole genome shotgun (WGS) entry which is preliminary data.</text>
</comment>
<sequence>MTELLRRIVCVGAVGVMAAGAGTAAASASGSAASGSAAAPGWRTVYASTSQHGSDSFKDVFALGPKNAWALGGADGSLLRHWNGTSWRAVAVPTSLVGADQVEVGRVVATSPKDVWVFGSAFWQDADERRVVYGLHWDGTRWTKKEFPFARINDVITTGKPGEVWVAAARHSCGHGKVCGPWIQRFDGKAWRKVPVPKSKAGAYRLSARKGTGVWATTDSTPVRSTAYRPGLVRWTGKRWQKVTGPKVVLPRGHEGHATDVLARGPRDVWTTITITKGGTAVNKSVLAHWNGKSWRQHVIRTKVLSALDGDGAGGIWALAGDPGRGAVQAMAHWSKGKVRFHRVPGVRNRMDSISDFTLIPGTRSVWAAGHHRRPTPMYDIQAMLWKYGA</sequence>
<protein>
    <submittedName>
        <fullName evidence="2">Uncharacterized protein</fullName>
    </submittedName>
</protein>
<proteinExistence type="predicted"/>
<dbReference type="Proteomes" id="UP001501509">
    <property type="component" value="Unassembled WGS sequence"/>
</dbReference>
<dbReference type="EMBL" id="BAAATD010000005">
    <property type="protein sequence ID" value="GAA2603685.1"/>
    <property type="molecule type" value="Genomic_DNA"/>
</dbReference>
<feature type="chain" id="PRO_5046179948" evidence="1">
    <location>
        <begin position="29"/>
        <end position="390"/>
    </location>
</feature>
<evidence type="ECO:0000313" key="3">
    <source>
        <dbReference type="Proteomes" id="UP001501509"/>
    </source>
</evidence>
<evidence type="ECO:0000313" key="2">
    <source>
        <dbReference type="EMBL" id="GAA2603685.1"/>
    </source>
</evidence>
<dbReference type="RefSeq" id="WP_344543326.1">
    <property type="nucleotide sequence ID" value="NZ_BAAATD010000005.1"/>
</dbReference>
<evidence type="ECO:0000256" key="1">
    <source>
        <dbReference type="SAM" id="SignalP"/>
    </source>
</evidence>
<accession>A0ABP6C5V7</accession>
<gene>
    <name evidence="2" type="ORF">GCM10010411_42270</name>
</gene>
<keyword evidence="1" id="KW-0732">Signal</keyword>
<keyword evidence="3" id="KW-1185">Reference proteome</keyword>
<organism evidence="2 3">
    <name type="scientific">Actinomadura fulvescens</name>
    <dbReference type="NCBI Taxonomy" id="46160"/>
    <lineage>
        <taxon>Bacteria</taxon>
        <taxon>Bacillati</taxon>
        <taxon>Actinomycetota</taxon>
        <taxon>Actinomycetes</taxon>
        <taxon>Streptosporangiales</taxon>
        <taxon>Thermomonosporaceae</taxon>
        <taxon>Actinomadura</taxon>
    </lineage>
</organism>